<comment type="catalytic activity">
    <reaction evidence="1 9">
        <text>a 4-O-methyl-thymidine in DNA + L-cysteinyl-[protein] = a thymidine in DNA + S-methyl-L-cysteinyl-[protein]</text>
        <dbReference type="Rhea" id="RHEA:53428"/>
        <dbReference type="Rhea" id="RHEA-COMP:10131"/>
        <dbReference type="Rhea" id="RHEA-COMP:10132"/>
        <dbReference type="Rhea" id="RHEA-COMP:13555"/>
        <dbReference type="Rhea" id="RHEA-COMP:13556"/>
        <dbReference type="ChEBI" id="CHEBI:29950"/>
        <dbReference type="ChEBI" id="CHEBI:82612"/>
        <dbReference type="ChEBI" id="CHEBI:137386"/>
        <dbReference type="ChEBI" id="CHEBI:137387"/>
        <dbReference type="EC" id="2.1.1.63"/>
    </reaction>
</comment>
<dbReference type="SUPFAM" id="SSF53155">
    <property type="entry name" value="Methylated DNA-protein cysteine methyltransferase domain"/>
    <property type="match status" value="1"/>
</dbReference>
<dbReference type="NCBIfam" id="TIGR00589">
    <property type="entry name" value="ogt"/>
    <property type="match status" value="1"/>
</dbReference>
<dbReference type="Gene3D" id="3.30.160.70">
    <property type="entry name" value="Methylated DNA-protein cysteine methyltransferase domain"/>
    <property type="match status" value="1"/>
</dbReference>
<dbReference type="GO" id="GO:0003908">
    <property type="term" value="F:methylated-DNA-[protein]-cysteine S-methyltransferase activity"/>
    <property type="evidence" value="ECO:0007669"/>
    <property type="project" value="UniProtKB-UniRule"/>
</dbReference>
<dbReference type="InterPro" id="IPR036388">
    <property type="entry name" value="WH-like_DNA-bd_sf"/>
</dbReference>
<dbReference type="PANTHER" id="PTHR10815">
    <property type="entry name" value="METHYLATED-DNA--PROTEIN-CYSTEINE METHYLTRANSFERASE"/>
    <property type="match status" value="1"/>
</dbReference>
<keyword evidence="13" id="KW-1185">Reference proteome</keyword>
<comment type="catalytic activity">
    <reaction evidence="8 9">
        <text>a 6-O-methyl-2'-deoxyguanosine in DNA + L-cysteinyl-[protein] = S-methyl-L-cysteinyl-[protein] + a 2'-deoxyguanosine in DNA</text>
        <dbReference type="Rhea" id="RHEA:24000"/>
        <dbReference type="Rhea" id="RHEA-COMP:10131"/>
        <dbReference type="Rhea" id="RHEA-COMP:10132"/>
        <dbReference type="Rhea" id="RHEA-COMP:11367"/>
        <dbReference type="Rhea" id="RHEA-COMP:11368"/>
        <dbReference type="ChEBI" id="CHEBI:29950"/>
        <dbReference type="ChEBI" id="CHEBI:82612"/>
        <dbReference type="ChEBI" id="CHEBI:85445"/>
        <dbReference type="ChEBI" id="CHEBI:85448"/>
        <dbReference type="EC" id="2.1.1.63"/>
    </reaction>
</comment>
<dbReference type="GO" id="GO:0005737">
    <property type="term" value="C:cytoplasm"/>
    <property type="evidence" value="ECO:0007669"/>
    <property type="project" value="UniProtKB-SubCell"/>
</dbReference>
<evidence type="ECO:0000256" key="7">
    <source>
        <dbReference type="ARBA" id="ARBA00023204"/>
    </source>
</evidence>
<dbReference type="AlphaFoldDB" id="A0A5P9CQG3"/>
<keyword evidence="4 9" id="KW-0489">Methyltransferase</keyword>
<dbReference type="InterPro" id="IPR001497">
    <property type="entry name" value="MethylDNA_cys_MeTrfase_AS"/>
</dbReference>
<dbReference type="EMBL" id="CP045351">
    <property type="protein sequence ID" value="QFT28454.1"/>
    <property type="molecule type" value="Genomic_DNA"/>
</dbReference>
<feature type="active site" description="Nucleophile; methyl group acceptor" evidence="9">
    <location>
        <position position="128"/>
    </location>
</feature>
<evidence type="ECO:0000256" key="3">
    <source>
        <dbReference type="ARBA" id="ARBA00022490"/>
    </source>
</evidence>
<dbReference type="Gene3D" id="1.10.10.10">
    <property type="entry name" value="Winged helix-like DNA-binding domain superfamily/Winged helix DNA-binding domain"/>
    <property type="match status" value="1"/>
</dbReference>
<evidence type="ECO:0000259" key="11">
    <source>
        <dbReference type="Pfam" id="PF02870"/>
    </source>
</evidence>
<dbReference type="KEGG" id="vaq:FIV01_18830"/>
<dbReference type="OrthoDB" id="9811249at2"/>
<evidence type="ECO:0000313" key="12">
    <source>
        <dbReference type="EMBL" id="QFT28454.1"/>
    </source>
</evidence>
<dbReference type="CDD" id="cd06445">
    <property type="entry name" value="ATase"/>
    <property type="match status" value="1"/>
</dbReference>
<dbReference type="InterPro" id="IPR008332">
    <property type="entry name" value="MethylG_MeTrfase_N"/>
</dbReference>
<dbReference type="InterPro" id="IPR036217">
    <property type="entry name" value="MethylDNA_cys_MeTrfase_DNAb"/>
</dbReference>
<gene>
    <name evidence="12" type="primary">ogt2</name>
    <name evidence="12" type="ORF">FIV01_18830</name>
</gene>
<dbReference type="Pfam" id="PF01035">
    <property type="entry name" value="DNA_binding_1"/>
    <property type="match status" value="1"/>
</dbReference>
<dbReference type="RefSeq" id="WP_152432448.1">
    <property type="nucleotide sequence ID" value="NZ_CBCSDK010000009.1"/>
</dbReference>
<sequence>MSICYTTFISPLGKITIQANDDGLMGAWFETQTTQPQDLGKKDPKHPILILTIKQLQEYFSHRREMFQLPLAAKGTEFQQQVWQALKTIPYGETWSYQQLAEAIGNPKAVRAVGLANGKNPISVIVPCHRVIGKKGKLTGYAGGLDRKAALLKLEHWEPD</sequence>
<keyword evidence="5 9" id="KW-0808">Transferase</keyword>
<comment type="miscellaneous">
    <text evidence="9">This enzyme catalyzes only one turnover and therefore is not strictly catalytic. According to one definition, an enzyme is a biocatalyst that acts repeatedly and over many reaction cycles.</text>
</comment>
<evidence type="ECO:0000259" key="10">
    <source>
        <dbReference type="Pfam" id="PF01035"/>
    </source>
</evidence>
<evidence type="ECO:0000256" key="8">
    <source>
        <dbReference type="ARBA" id="ARBA00049348"/>
    </source>
</evidence>
<dbReference type="HAMAP" id="MF_00772">
    <property type="entry name" value="OGT"/>
    <property type="match status" value="1"/>
</dbReference>
<keyword evidence="6 9" id="KW-0227">DNA damage</keyword>
<evidence type="ECO:0000256" key="4">
    <source>
        <dbReference type="ARBA" id="ARBA00022603"/>
    </source>
</evidence>
<feature type="domain" description="Methylguanine DNA methyltransferase ribonuclease-like" evidence="11">
    <location>
        <begin position="3"/>
        <end position="72"/>
    </location>
</feature>
<organism evidence="12 13">
    <name type="scientific">Vibrio aquimaris</name>
    <dbReference type="NCBI Taxonomy" id="2587862"/>
    <lineage>
        <taxon>Bacteria</taxon>
        <taxon>Pseudomonadati</taxon>
        <taxon>Pseudomonadota</taxon>
        <taxon>Gammaproteobacteria</taxon>
        <taxon>Vibrionales</taxon>
        <taxon>Vibrionaceae</taxon>
        <taxon>Vibrio</taxon>
    </lineage>
</organism>
<keyword evidence="7 9" id="KW-0234">DNA repair</keyword>
<evidence type="ECO:0000256" key="1">
    <source>
        <dbReference type="ARBA" id="ARBA00001286"/>
    </source>
</evidence>
<evidence type="ECO:0000256" key="9">
    <source>
        <dbReference type="HAMAP-Rule" id="MF_00772"/>
    </source>
</evidence>
<dbReference type="GO" id="GO:0006307">
    <property type="term" value="P:DNA alkylation repair"/>
    <property type="evidence" value="ECO:0007669"/>
    <property type="project" value="UniProtKB-UniRule"/>
</dbReference>
<dbReference type="Proteomes" id="UP000326936">
    <property type="component" value="Plasmid pTHAF100_a"/>
</dbReference>
<comment type="function">
    <text evidence="9">Involved in the cellular defense against the biological effects of O6-methylguanine (O6-MeG) and O4-methylthymine (O4-MeT) in DNA. Repairs the methylated nucleobase in DNA by stoichiometrically transferring the methyl group to a cysteine residue in the enzyme. This is a suicide reaction: the enzyme is irreversibly inactivated.</text>
</comment>
<dbReference type="GO" id="GO:0032259">
    <property type="term" value="P:methylation"/>
    <property type="evidence" value="ECO:0007669"/>
    <property type="project" value="UniProtKB-KW"/>
</dbReference>
<evidence type="ECO:0000313" key="13">
    <source>
        <dbReference type="Proteomes" id="UP000326936"/>
    </source>
</evidence>
<keyword evidence="3 9" id="KW-0963">Cytoplasm</keyword>
<proteinExistence type="inferred from homology"/>
<dbReference type="FunFam" id="1.10.10.10:FF:000214">
    <property type="entry name" value="Methylated-DNA--protein-cysteine methyltransferase"/>
    <property type="match status" value="1"/>
</dbReference>
<evidence type="ECO:0000256" key="2">
    <source>
        <dbReference type="ARBA" id="ARBA00008711"/>
    </source>
</evidence>
<reference evidence="12 13" key="1">
    <citation type="submission" date="2019-10" db="EMBL/GenBank/DDBJ databases">
        <title>Complete genome sequence of Vibrio sp. strain THAF100, isolated from non-filtered water from the water column of tank 6 of a marine aquarium containing stony-coral fragments. Water maintained at 26 degree C.</title>
        <authorList>
            <person name="Ruckert C."/>
            <person name="Franco A."/>
            <person name="Kalinowski J."/>
            <person name="Glaeser S."/>
        </authorList>
    </citation>
    <scope>NUCLEOTIDE SEQUENCE [LARGE SCALE GENOMIC DNA]</scope>
    <source>
        <strain evidence="12 13">THAF100</strain>
        <plasmid evidence="13">pthaf100_a</plasmid>
    </source>
</reference>
<keyword evidence="12" id="KW-0614">Plasmid</keyword>
<evidence type="ECO:0000256" key="5">
    <source>
        <dbReference type="ARBA" id="ARBA00022679"/>
    </source>
</evidence>
<dbReference type="EC" id="2.1.1.63" evidence="9"/>
<dbReference type="InterPro" id="IPR023546">
    <property type="entry name" value="MGMT"/>
</dbReference>
<dbReference type="Pfam" id="PF02870">
    <property type="entry name" value="Methyltransf_1N"/>
    <property type="match status" value="1"/>
</dbReference>
<dbReference type="PANTHER" id="PTHR10815:SF5">
    <property type="entry name" value="METHYLATED-DNA--PROTEIN-CYSTEINE METHYLTRANSFERASE"/>
    <property type="match status" value="1"/>
</dbReference>
<comment type="similarity">
    <text evidence="2 9">Belongs to the MGMT family.</text>
</comment>
<dbReference type="SUPFAM" id="SSF46767">
    <property type="entry name" value="Methylated DNA-protein cysteine methyltransferase, C-terminal domain"/>
    <property type="match status" value="1"/>
</dbReference>
<geneLocation type="plasmid" evidence="13">
    <name>pthaf100_a</name>
</geneLocation>
<evidence type="ECO:0000256" key="6">
    <source>
        <dbReference type="ARBA" id="ARBA00022763"/>
    </source>
</evidence>
<comment type="subcellular location">
    <subcellularLocation>
        <location evidence="9">Cytoplasm</location>
    </subcellularLocation>
</comment>
<name>A0A5P9CQG3_9VIBR</name>
<feature type="domain" description="Methylated-DNA-[protein]-cysteine S-methyltransferase DNA binding" evidence="10">
    <location>
        <begin position="77"/>
        <end position="156"/>
    </location>
</feature>
<dbReference type="InterPro" id="IPR014048">
    <property type="entry name" value="MethylDNA_cys_MeTrfase_DNA-bd"/>
</dbReference>
<accession>A0A5P9CQG3</accession>
<dbReference type="PROSITE" id="PS00374">
    <property type="entry name" value="MGMT"/>
    <property type="match status" value="1"/>
</dbReference>
<dbReference type="InterPro" id="IPR036631">
    <property type="entry name" value="MGMT_N_sf"/>
</dbReference>
<protein>
    <recommendedName>
        <fullName evidence="9">Methylated-DNA--protein-cysteine methyltransferase</fullName>
        <ecNumber evidence="9">2.1.1.63</ecNumber>
    </recommendedName>
    <alternativeName>
        <fullName evidence="9">6-O-methylguanine-DNA methyltransferase</fullName>
        <shortName evidence="9">MGMT</shortName>
    </alternativeName>
    <alternativeName>
        <fullName evidence="9">O-6-methylguanine-DNA-alkyltransferase</fullName>
    </alternativeName>
</protein>